<organism evidence="11 12">
    <name type="scientific">Amnimonas aquatica</name>
    <dbReference type="NCBI Taxonomy" id="2094561"/>
    <lineage>
        <taxon>Bacteria</taxon>
        <taxon>Pseudomonadati</taxon>
        <taxon>Pseudomonadota</taxon>
        <taxon>Gammaproteobacteria</taxon>
        <taxon>Moraxellales</taxon>
        <taxon>Moraxellaceae</taxon>
        <taxon>Amnimonas</taxon>
    </lineage>
</organism>
<keyword evidence="11" id="KW-0282">Flagellum</keyword>
<dbReference type="AlphaFoldDB" id="A0A2P6ATY3"/>
<proteinExistence type="inferred from homology"/>
<dbReference type="GO" id="GO:0005576">
    <property type="term" value="C:extracellular region"/>
    <property type="evidence" value="ECO:0007669"/>
    <property type="project" value="UniProtKB-SubCell"/>
</dbReference>
<dbReference type="Proteomes" id="UP000243900">
    <property type="component" value="Unassembled WGS sequence"/>
</dbReference>
<dbReference type="PANTHER" id="PTHR30033">
    <property type="entry name" value="FLAGELLAR HOOK-ASSOCIATED PROTEIN 1"/>
    <property type="match status" value="1"/>
</dbReference>
<dbReference type="GO" id="GO:0009424">
    <property type="term" value="C:bacterial-type flagellum hook"/>
    <property type="evidence" value="ECO:0007669"/>
    <property type="project" value="UniProtKB-UniRule"/>
</dbReference>
<keyword evidence="11" id="KW-0966">Cell projection</keyword>
<feature type="domain" description="Flagellar hook-associated protein FlgK helical" evidence="10">
    <location>
        <begin position="93"/>
        <end position="322"/>
    </location>
</feature>
<dbReference type="OrthoDB" id="9802553at2"/>
<comment type="similarity">
    <text evidence="3 7">Belongs to the flagella basal body rod proteins family.</text>
</comment>
<keyword evidence="5 7" id="KW-0964">Secreted</keyword>
<evidence type="ECO:0000256" key="7">
    <source>
        <dbReference type="RuleBase" id="RU362065"/>
    </source>
</evidence>
<comment type="caution">
    <text evidence="11">The sequence shown here is derived from an EMBL/GenBank/DDBJ whole genome shotgun (WGS) entry which is preliminary data.</text>
</comment>
<feature type="domain" description="Flagellar basal body rod protein N-terminal" evidence="8">
    <location>
        <begin position="5"/>
        <end position="34"/>
    </location>
</feature>
<name>A0A2P6ATY3_9GAMM</name>
<evidence type="ECO:0000256" key="4">
    <source>
        <dbReference type="ARBA" id="ARBA00016244"/>
    </source>
</evidence>
<dbReference type="PANTHER" id="PTHR30033:SF1">
    <property type="entry name" value="FLAGELLAR HOOK-ASSOCIATED PROTEIN 1"/>
    <property type="match status" value="1"/>
</dbReference>
<dbReference type="NCBIfam" id="TIGR02492">
    <property type="entry name" value="flgK_ends"/>
    <property type="match status" value="1"/>
</dbReference>
<reference evidence="12" key="1">
    <citation type="submission" date="2018-02" db="EMBL/GenBank/DDBJ databases">
        <title>Genome sequencing of Solimonas sp. HR-BB.</title>
        <authorList>
            <person name="Lee Y."/>
            <person name="Jeon C.O."/>
        </authorList>
    </citation>
    <scope>NUCLEOTIDE SEQUENCE [LARGE SCALE GENOMIC DNA]</scope>
    <source>
        <strain evidence="12">HR-E</strain>
    </source>
</reference>
<keyword evidence="11" id="KW-0969">Cilium</keyword>
<comment type="subcellular location">
    <subcellularLocation>
        <location evidence="1 7">Bacterial flagellum</location>
    </subcellularLocation>
    <subcellularLocation>
        <location evidence="2 7">Secreted</location>
    </subcellularLocation>
</comment>
<dbReference type="InterPro" id="IPR001444">
    <property type="entry name" value="Flag_bb_rod_N"/>
</dbReference>
<dbReference type="PRINTS" id="PR01005">
    <property type="entry name" value="FLGHOOKAP1"/>
</dbReference>
<dbReference type="SUPFAM" id="SSF64518">
    <property type="entry name" value="Phase 1 flagellin"/>
    <property type="match status" value="1"/>
</dbReference>
<gene>
    <name evidence="7" type="primary">flgK</name>
    <name evidence="11" type="ORF">C5O18_02940</name>
</gene>
<dbReference type="Pfam" id="PF06429">
    <property type="entry name" value="Flg_bbr_C"/>
    <property type="match status" value="1"/>
</dbReference>
<evidence type="ECO:0000256" key="5">
    <source>
        <dbReference type="ARBA" id="ARBA00022525"/>
    </source>
</evidence>
<keyword evidence="12" id="KW-1185">Reference proteome</keyword>
<protein>
    <recommendedName>
        <fullName evidence="4 7">Flagellar hook-associated protein 1</fullName>
        <shortName evidence="7">HAP1</shortName>
    </recommendedName>
</protein>
<feature type="domain" description="Flagellar basal-body/hook protein C-terminal" evidence="9">
    <location>
        <begin position="495"/>
        <end position="533"/>
    </location>
</feature>
<dbReference type="InterPro" id="IPR002371">
    <property type="entry name" value="FlgK"/>
</dbReference>
<evidence type="ECO:0000256" key="1">
    <source>
        <dbReference type="ARBA" id="ARBA00004365"/>
    </source>
</evidence>
<evidence type="ECO:0000313" key="12">
    <source>
        <dbReference type="Proteomes" id="UP000243900"/>
    </source>
</evidence>
<evidence type="ECO:0000259" key="8">
    <source>
        <dbReference type="Pfam" id="PF00460"/>
    </source>
</evidence>
<evidence type="ECO:0000256" key="2">
    <source>
        <dbReference type="ARBA" id="ARBA00004613"/>
    </source>
</evidence>
<dbReference type="Pfam" id="PF00460">
    <property type="entry name" value="Flg_bb_rod"/>
    <property type="match status" value="1"/>
</dbReference>
<dbReference type="InterPro" id="IPR053927">
    <property type="entry name" value="FlgK_helical"/>
</dbReference>
<dbReference type="GO" id="GO:0005198">
    <property type="term" value="F:structural molecule activity"/>
    <property type="evidence" value="ECO:0007669"/>
    <property type="project" value="UniProtKB-UniRule"/>
</dbReference>
<evidence type="ECO:0000259" key="9">
    <source>
        <dbReference type="Pfam" id="PF06429"/>
    </source>
</evidence>
<dbReference type="GO" id="GO:0044780">
    <property type="term" value="P:bacterial-type flagellum assembly"/>
    <property type="evidence" value="ECO:0007669"/>
    <property type="project" value="InterPro"/>
</dbReference>
<evidence type="ECO:0000313" key="11">
    <source>
        <dbReference type="EMBL" id="PQA48904.1"/>
    </source>
</evidence>
<sequence>MSGAMSTALSALVSYQKALATTSHNVANVNTEGYSRQVTNFGTRVVSANTAVSIGSGVQVSSVKRAYDQYAVEQVRTYTSGFARAQTYATMSAQAETVISDSTSGVEAAMSRFFDAIQDVATDPSSTSARRVLINEGGALVSRLQDIDAQLQQLSSDVDARLRASVGEINGLATRIADLNKQIASSGSNADFPANDLLDSRDQAILELNKLVKVSTVTQADGAVNIFIGSGQSLVLGANAQSLSVSASRYDPTQAEITLPDGGVITSFIEGGSLGGLLDFRDEILAPARGQLGLLTYALGSEMNRLQAQGLDLSGNPGQDFFTLPGPTVQTSAGNQGSAALTAEIGDIAKLTGGDYVAVADGAGGYTLMTQPGGKAVNPADVGLTLTLSGSAAAGDSFLIRPTADVTAGWSMNLTQASEIAAAANDGSFGVGDNRNALAMVALEDKALLFGGRTSLASQIKGMVSDIATSVRSAETAGTAQATLLAQAEARQQSVSGVNLDEEAANLMKYQQAYSAAAQVAATANALFQTMLDAFRR</sequence>
<evidence type="ECO:0000256" key="6">
    <source>
        <dbReference type="ARBA" id="ARBA00023143"/>
    </source>
</evidence>
<evidence type="ECO:0000256" key="3">
    <source>
        <dbReference type="ARBA" id="ARBA00009677"/>
    </source>
</evidence>
<dbReference type="Pfam" id="PF22638">
    <property type="entry name" value="FlgK_D1"/>
    <property type="match status" value="1"/>
</dbReference>
<dbReference type="EMBL" id="PTQZ01000037">
    <property type="protein sequence ID" value="PQA48904.1"/>
    <property type="molecule type" value="Genomic_DNA"/>
</dbReference>
<accession>A0A2P6ATY3</accession>
<dbReference type="InterPro" id="IPR010930">
    <property type="entry name" value="Flg_bb/hook_C_dom"/>
</dbReference>
<keyword evidence="6 7" id="KW-0975">Bacterial flagellum</keyword>
<evidence type="ECO:0000259" key="10">
    <source>
        <dbReference type="Pfam" id="PF22638"/>
    </source>
</evidence>